<dbReference type="InterPro" id="IPR009057">
    <property type="entry name" value="Homeodomain-like_sf"/>
</dbReference>
<evidence type="ECO:0000259" key="6">
    <source>
        <dbReference type="PROSITE" id="PS50977"/>
    </source>
</evidence>
<dbReference type="InterPro" id="IPR036271">
    <property type="entry name" value="Tet_transcr_reg_TetR-rel_C_sf"/>
</dbReference>
<evidence type="ECO:0000256" key="1">
    <source>
        <dbReference type="ARBA" id="ARBA00022491"/>
    </source>
</evidence>
<dbReference type="InterPro" id="IPR039538">
    <property type="entry name" value="BetI_C"/>
</dbReference>
<keyword evidence="2" id="KW-0805">Transcription regulation</keyword>
<dbReference type="InterPro" id="IPR050109">
    <property type="entry name" value="HTH-type_TetR-like_transc_reg"/>
</dbReference>
<dbReference type="Pfam" id="PF13977">
    <property type="entry name" value="TetR_C_6"/>
    <property type="match status" value="1"/>
</dbReference>
<dbReference type="EMBL" id="JAVREV010000005">
    <property type="protein sequence ID" value="MDT0443034.1"/>
    <property type="molecule type" value="Genomic_DNA"/>
</dbReference>
<evidence type="ECO:0000313" key="8">
    <source>
        <dbReference type="Proteomes" id="UP001183615"/>
    </source>
</evidence>
<comment type="caution">
    <text evidence="7">The sequence shown here is derived from an EMBL/GenBank/DDBJ whole genome shotgun (WGS) entry which is preliminary data.</text>
</comment>
<keyword evidence="4" id="KW-0804">Transcription</keyword>
<protein>
    <submittedName>
        <fullName evidence="7">TetR/AcrR family transcriptional regulator</fullName>
    </submittedName>
</protein>
<dbReference type="Gene3D" id="1.10.357.10">
    <property type="entry name" value="Tetracycline Repressor, domain 2"/>
    <property type="match status" value="1"/>
</dbReference>
<sequence>MGSREDLLEGAKRCLSERGYARTTARDIVAAAPGTHLASIGYHYGSKEALLDAALMEAIAELSDLLGQLSTEDPRHLPDAWQRSLAEFDEHKPLLIAHVEAWSQIQRSPQLREQFARLHAGQVAKGIERTKAVRPGLDTDTARAVTTVSGALADGLIVQWLIDPEQLPSGHQIAAGLRALADMIDTADD</sequence>
<evidence type="ECO:0000256" key="5">
    <source>
        <dbReference type="PROSITE-ProRule" id="PRU00335"/>
    </source>
</evidence>
<keyword evidence="3 5" id="KW-0238">DNA-binding</keyword>
<keyword evidence="1" id="KW-0678">Repressor</keyword>
<dbReference type="SUPFAM" id="SSF48498">
    <property type="entry name" value="Tetracyclin repressor-like, C-terminal domain"/>
    <property type="match status" value="1"/>
</dbReference>
<dbReference type="Pfam" id="PF00440">
    <property type="entry name" value="TetR_N"/>
    <property type="match status" value="1"/>
</dbReference>
<evidence type="ECO:0000256" key="4">
    <source>
        <dbReference type="ARBA" id="ARBA00023163"/>
    </source>
</evidence>
<gene>
    <name evidence="7" type="ORF">RM779_10555</name>
</gene>
<dbReference type="SUPFAM" id="SSF46689">
    <property type="entry name" value="Homeodomain-like"/>
    <property type="match status" value="1"/>
</dbReference>
<dbReference type="Proteomes" id="UP001183615">
    <property type="component" value="Unassembled WGS sequence"/>
</dbReference>
<evidence type="ECO:0000313" key="7">
    <source>
        <dbReference type="EMBL" id="MDT0443034.1"/>
    </source>
</evidence>
<proteinExistence type="predicted"/>
<dbReference type="RefSeq" id="WP_311617417.1">
    <property type="nucleotide sequence ID" value="NZ_JAVREV010000005.1"/>
</dbReference>
<keyword evidence="8" id="KW-1185">Reference proteome</keyword>
<reference evidence="8" key="1">
    <citation type="submission" date="2023-07" db="EMBL/GenBank/DDBJ databases">
        <title>30 novel species of actinomycetes from the DSMZ collection.</title>
        <authorList>
            <person name="Nouioui I."/>
        </authorList>
    </citation>
    <scope>NUCLEOTIDE SEQUENCE [LARGE SCALE GENOMIC DNA]</scope>
    <source>
        <strain evidence="8">DSM 41886</strain>
    </source>
</reference>
<organism evidence="7 8">
    <name type="scientific">Streptomyces johnsoniae</name>
    <dbReference type="NCBI Taxonomy" id="3075532"/>
    <lineage>
        <taxon>Bacteria</taxon>
        <taxon>Bacillati</taxon>
        <taxon>Actinomycetota</taxon>
        <taxon>Actinomycetes</taxon>
        <taxon>Kitasatosporales</taxon>
        <taxon>Streptomycetaceae</taxon>
        <taxon>Streptomyces</taxon>
    </lineage>
</organism>
<accession>A0ABU2S203</accession>
<name>A0ABU2S203_9ACTN</name>
<feature type="domain" description="HTH tetR-type" evidence="6">
    <location>
        <begin position="1"/>
        <end position="62"/>
    </location>
</feature>
<dbReference type="PANTHER" id="PTHR30055">
    <property type="entry name" value="HTH-TYPE TRANSCRIPTIONAL REGULATOR RUTR"/>
    <property type="match status" value="1"/>
</dbReference>
<feature type="DNA-binding region" description="H-T-H motif" evidence="5">
    <location>
        <begin position="25"/>
        <end position="44"/>
    </location>
</feature>
<evidence type="ECO:0000256" key="3">
    <source>
        <dbReference type="ARBA" id="ARBA00023125"/>
    </source>
</evidence>
<dbReference type="PANTHER" id="PTHR30055:SF219">
    <property type="entry name" value="TRANSCRIPTIONAL REGULATORY PROTEIN"/>
    <property type="match status" value="1"/>
</dbReference>
<dbReference type="PROSITE" id="PS50977">
    <property type="entry name" value="HTH_TETR_2"/>
    <property type="match status" value="1"/>
</dbReference>
<dbReference type="InterPro" id="IPR001647">
    <property type="entry name" value="HTH_TetR"/>
</dbReference>
<evidence type="ECO:0000256" key="2">
    <source>
        <dbReference type="ARBA" id="ARBA00023015"/>
    </source>
</evidence>